<dbReference type="PATRIC" id="fig|754436.4.peg.2850"/>
<sequence>MKKVFTLISALAAALAISACTTIKSTDSGVENVTGTVSYRERIALPDNARVTVTLADVSKMDVAAEVISSHAFLTEGQQIPFNYQLTFVRDEIQPNHTYAVSARIEADGKLLFTTDTANHVITDEAKTLKKDLRLVKVQ</sequence>
<dbReference type="RefSeq" id="WP_047874932.1">
    <property type="nucleotide sequence ID" value="NZ_BMYC01000008.1"/>
</dbReference>
<evidence type="ECO:0000256" key="1">
    <source>
        <dbReference type="SAM" id="SignalP"/>
    </source>
</evidence>
<keyword evidence="2" id="KW-0449">Lipoprotein</keyword>
<dbReference type="PANTHER" id="PTHR38013:SF1">
    <property type="entry name" value="GLYCOPROTEIN_POLYSACCHARIDE METABOLISM"/>
    <property type="match status" value="1"/>
</dbReference>
<dbReference type="STRING" id="754436.JCM19237_651"/>
<dbReference type="Proteomes" id="UP000036426">
    <property type="component" value="Unassembled WGS sequence"/>
</dbReference>
<dbReference type="Pfam" id="PF09619">
    <property type="entry name" value="YscW"/>
    <property type="match status" value="1"/>
</dbReference>
<dbReference type="EMBL" id="LDOV01000025">
    <property type="protein sequence ID" value="KLU99990.1"/>
    <property type="molecule type" value="Genomic_DNA"/>
</dbReference>
<evidence type="ECO:0000313" key="3">
    <source>
        <dbReference type="EMBL" id="KLU99990.1"/>
    </source>
</evidence>
<dbReference type="Proteomes" id="UP000029227">
    <property type="component" value="Unassembled WGS sequence"/>
</dbReference>
<organism evidence="2 4">
    <name type="scientific">Photobacterium aphoticum</name>
    <dbReference type="NCBI Taxonomy" id="754436"/>
    <lineage>
        <taxon>Bacteria</taxon>
        <taxon>Pseudomonadati</taxon>
        <taxon>Pseudomonadota</taxon>
        <taxon>Gammaproteobacteria</taxon>
        <taxon>Vibrionales</taxon>
        <taxon>Vibrionaceae</taxon>
        <taxon>Photobacterium</taxon>
    </lineage>
</organism>
<feature type="signal peptide" evidence="1">
    <location>
        <begin position="1"/>
        <end position="18"/>
    </location>
</feature>
<dbReference type="InterPro" id="IPR053196">
    <property type="entry name" value="Lipoprotein_YbaY-like"/>
</dbReference>
<evidence type="ECO:0000313" key="2">
    <source>
        <dbReference type="EMBL" id="GAL05561.1"/>
    </source>
</evidence>
<dbReference type="EMBL" id="BBMN01000007">
    <property type="protein sequence ID" value="GAL05561.1"/>
    <property type="molecule type" value="Genomic_DNA"/>
</dbReference>
<dbReference type="eggNOG" id="COG3126">
    <property type="taxonomic scope" value="Bacteria"/>
</dbReference>
<dbReference type="InterPro" id="IPR039366">
    <property type="entry name" value="Pilotin"/>
</dbReference>
<evidence type="ECO:0000313" key="4">
    <source>
        <dbReference type="Proteomes" id="UP000029227"/>
    </source>
</evidence>
<dbReference type="PANTHER" id="PTHR38013">
    <property type="entry name" value="GLYCOPROTEIN/POLYSACCHARIDE METABOLISM"/>
    <property type="match status" value="1"/>
</dbReference>
<evidence type="ECO:0000313" key="5">
    <source>
        <dbReference type="Proteomes" id="UP000036426"/>
    </source>
</evidence>
<dbReference type="AlphaFoldDB" id="A0A090QRP0"/>
<accession>A0A090QRP0</accession>
<reference evidence="2 4" key="1">
    <citation type="journal article" date="2014" name="Genome Announc.">
        <title>Draft Genome Sequences of Two Vibrionaceae Species, Vibrio ponticus C121 and Photobacterium aphoticum C119, Isolated as Coral Reef Microbiota.</title>
        <authorList>
            <person name="Al-saari N."/>
            <person name="Meirelles P.M."/>
            <person name="Mino S."/>
            <person name="Suda W."/>
            <person name="Oshima K."/>
            <person name="Hattori M."/>
            <person name="Ohkuma M."/>
            <person name="Thompson F.L."/>
            <person name="Gomez-Gil B."/>
            <person name="Sawabe T."/>
            <person name="Sawabe T."/>
        </authorList>
    </citation>
    <scope>NUCLEOTIDE SEQUENCE [LARGE SCALE GENOMIC DNA]</scope>
    <source>
        <strain evidence="2 4">JCM 19237</strain>
    </source>
</reference>
<protein>
    <submittedName>
        <fullName evidence="2">Lipoprotein-related protein</fullName>
    </submittedName>
</protein>
<keyword evidence="1" id="KW-0732">Signal</keyword>
<reference evidence="3 5" key="2">
    <citation type="submission" date="2015-05" db="EMBL/GenBank/DDBJ databases">
        <title>Photobacterium galathea sp. nov.</title>
        <authorList>
            <person name="Machado H."/>
            <person name="Gram L."/>
        </authorList>
    </citation>
    <scope>NUCLEOTIDE SEQUENCE [LARGE SCALE GENOMIC DNA]</scope>
    <source>
        <strain evidence="3 5">DSM 25995</strain>
    </source>
</reference>
<dbReference type="PROSITE" id="PS51257">
    <property type="entry name" value="PROKAR_LIPOPROTEIN"/>
    <property type="match status" value="1"/>
</dbReference>
<comment type="caution">
    <text evidence="2">The sequence shown here is derived from an EMBL/GenBank/DDBJ whole genome shotgun (WGS) entry which is preliminary data.</text>
</comment>
<name>A0A090QRP0_9GAMM</name>
<proteinExistence type="predicted"/>
<dbReference type="OrthoDB" id="5348860at2"/>
<feature type="chain" id="PRO_5010408270" evidence="1">
    <location>
        <begin position="19"/>
        <end position="139"/>
    </location>
</feature>
<gene>
    <name evidence="3" type="ORF">ABT58_13410</name>
    <name evidence="2" type="ORF">JCM19237_651</name>
</gene>
<keyword evidence="5" id="KW-1185">Reference proteome</keyword>